<name>A0A562YI88_9FLAO</name>
<dbReference type="SUPFAM" id="SSF48208">
    <property type="entry name" value="Six-hairpin glycosidases"/>
    <property type="match status" value="1"/>
</dbReference>
<evidence type="ECO:0000313" key="5">
    <source>
        <dbReference type="Proteomes" id="UP000295814"/>
    </source>
</evidence>
<feature type="domain" description="Glycosyl hydrolase 94 catalytic" evidence="3">
    <location>
        <begin position="48"/>
        <end position="341"/>
    </location>
</feature>
<gene>
    <name evidence="4" type="ORF">E1J38_002165</name>
</gene>
<accession>A0A562YI88</accession>
<evidence type="ECO:0000259" key="3">
    <source>
        <dbReference type="Pfam" id="PF17167"/>
    </source>
</evidence>
<dbReference type="GO" id="GO:0005975">
    <property type="term" value="P:carbohydrate metabolic process"/>
    <property type="evidence" value="ECO:0007669"/>
    <property type="project" value="InterPro"/>
</dbReference>
<dbReference type="Gene3D" id="1.50.10.10">
    <property type="match status" value="1"/>
</dbReference>
<dbReference type="GO" id="GO:0016757">
    <property type="term" value="F:glycosyltransferase activity"/>
    <property type="evidence" value="ECO:0007669"/>
    <property type="project" value="UniProtKB-KW"/>
</dbReference>
<comment type="caution">
    <text evidence="4">The sequence shown here is derived from an EMBL/GenBank/DDBJ whole genome shotgun (WGS) entry which is preliminary data.</text>
</comment>
<evidence type="ECO:0000256" key="2">
    <source>
        <dbReference type="ARBA" id="ARBA00022679"/>
    </source>
</evidence>
<dbReference type="OrthoDB" id="1111500at2"/>
<reference evidence="4 5" key="1">
    <citation type="submission" date="2019-03" db="EMBL/GenBank/DDBJ databases">
        <authorList>
            <person name="Zhong Y.L."/>
        </authorList>
    </citation>
    <scope>NUCLEOTIDE SEQUENCE [LARGE SCALE GENOMIC DNA]</scope>
    <source>
        <strain evidence="4 5">W255</strain>
    </source>
</reference>
<dbReference type="EMBL" id="SMZJ02000001">
    <property type="protein sequence ID" value="TWO34684.1"/>
    <property type="molecule type" value="Genomic_DNA"/>
</dbReference>
<organism evidence="4 5">
    <name type="scientific">Seonamhaeicola sediminis</name>
    <dbReference type="NCBI Taxonomy" id="2528206"/>
    <lineage>
        <taxon>Bacteria</taxon>
        <taxon>Pseudomonadati</taxon>
        <taxon>Bacteroidota</taxon>
        <taxon>Flavobacteriia</taxon>
        <taxon>Flavobacteriales</taxon>
        <taxon>Flavobacteriaceae</taxon>
    </lineage>
</organism>
<reference evidence="4 5" key="2">
    <citation type="submission" date="2019-07" db="EMBL/GenBank/DDBJ databases">
        <title>Seonamhaeicola sp. W255 draft genome.</title>
        <authorList>
            <person name="Zhang X.-Y."/>
            <person name="Zhang R."/>
            <person name="Zhong Y.-L."/>
            <person name="Du Z.-J."/>
        </authorList>
    </citation>
    <scope>NUCLEOTIDE SEQUENCE [LARGE SCALE GENOMIC DNA]</scope>
    <source>
        <strain evidence="4 5">W255</strain>
    </source>
</reference>
<dbReference type="InterPro" id="IPR008928">
    <property type="entry name" value="6-hairpin_glycosidase_sf"/>
</dbReference>
<proteinExistence type="predicted"/>
<dbReference type="AlphaFoldDB" id="A0A562YI88"/>
<protein>
    <recommendedName>
        <fullName evidence="3">Glycosyl hydrolase 94 catalytic domain-containing protein</fullName>
    </recommendedName>
</protein>
<dbReference type="Pfam" id="PF17167">
    <property type="entry name" value="Glyco_hydro_94"/>
    <property type="match status" value="1"/>
</dbReference>
<sequence length="432" mass="49545">MKYLNLILVCLLIGCKANTKNENPVLKEQILSNEYFTFTKQKALEVVKTGFNAGDGYGEVWIRDYNTFIELSAEVYPKETLKENLRVFFRLQGDDGNILDGFIPKEKAVHTEGGYTYYETDLEPIYTGHKNTVETDHESSLVQSVYKYVTKTGDIEFLNEKIGDKTIAERLEWSMEFLLNHRWSKEHGLIWGATTADWGDVQHCHNWGVYLTECTKYCVDIYDNAMMLIALDNMMELVPKTKLKWKPIRNNISKNTMEHLWDEENKKFIPHVYLNGSPFPEEFNENEILYHGGTAVAIEAGLLSKEQIKVSLEKMIENVKASGAGSIGLTMYPPYPKGMFESPGMVPYGYQNGGDWTWFGGRMIQQLVENGFVEEAYQQLQPMVKRVKDNNGFYEWYTVENKPTGSGTFRGSAGVLYKAIQLLENYANIKNE</sequence>
<evidence type="ECO:0000313" key="4">
    <source>
        <dbReference type="EMBL" id="TWO34684.1"/>
    </source>
</evidence>
<dbReference type="Proteomes" id="UP000295814">
    <property type="component" value="Unassembled WGS sequence"/>
</dbReference>
<dbReference type="InterPro" id="IPR033432">
    <property type="entry name" value="GH94_catalytic"/>
</dbReference>
<keyword evidence="1" id="KW-0328">Glycosyltransferase</keyword>
<keyword evidence="5" id="KW-1185">Reference proteome</keyword>
<keyword evidence="2" id="KW-0808">Transferase</keyword>
<dbReference type="PROSITE" id="PS51257">
    <property type="entry name" value="PROKAR_LIPOPROTEIN"/>
    <property type="match status" value="1"/>
</dbReference>
<evidence type="ECO:0000256" key="1">
    <source>
        <dbReference type="ARBA" id="ARBA00022676"/>
    </source>
</evidence>
<dbReference type="InterPro" id="IPR012341">
    <property type="entry name" value="6hp_glycosidase-like_sf"/>
</dbReference>
<dbReference type="RefSeq" id="WP_133354355.1">
    <property type="nucleotide sequence ID" value="NZ_SMZJ02000001.1"/>
</dbReference>